<protein>
    <submittedName>
        <fullName evidence="7">RNA polymerase sigma factor SigD</fullName>
    </submittedName>
</protein>
<feature type="domain" description="RNA polymerase sigma-70" evidence="6">
    <location>
        <begin position="219"/>
        <end position="245"/>
    </location>
</feature>
<name>A0A147K9M0_9BACI</name>
<dbReference type="InterPro" id="IPR013324">
    <property type="entry name" value="RNA_pol_sigma_r3/r4-like"/>
</dbReference>
<dbReference type="SUPFAM" id="SSF88659">
    <property type="entry name" value="Sigma3 and sigma4 domains of RNA polymerase sigma factors"/>
    <property type="match status" value="2"/>
</dbReference>
<dbReference type="STRING" id="1150625.Q75_06285"/>
<dbReference type="PIRSF" id="PIRSF000770">
    <property type="entry name" value="RNA_pol_sigma-SigE/K"/>
    <property type="match status" value="1"/>
</dbReference>
<evidence type="ECO:0000256" key="5">
    <source>
        <dbReference type="SAM" id="MobiDB-lite"/>
    </source>
</evidence>
<dbReference type="Pfam" id="PF04539">
    <property type="entry name" value="Sigma70_r3"/>
    <property type="match status" value="1"/>
</dbReference>
<evidence type="ECO:0000313" key="7">
    <source>
        <dbReference type="EMBL" id="KUP07132.1"/>
    </source>
</evidence>
<dbReference type="NCBIfam" id="NF005413">
    <property type="entry name" value="PRK06986.1"/>
    <property type="match status" value="1"/>
</dbReference>
<evidence type="ECO:0000256" key="4">
    <source>
        <dbReference type="ARBA" id="ARBA00023163"/>
    </source>
</evidence>
<dbReference type="Gene3D" id="1.10.1740.10">
    <property type="match status" value="1"/>
</dbReference>
<evidence type="ECO:0000256" key="3">
    <source>
        <dbReference type="ARBA" id="ARBA00023125"/>
    </source>
</evidence>
<dbReference type="GO" id="GO:0006352">
    <property type="term" value="P:DNA-templated transcription initiation"/>
    <property type="evidence" value="ECO:0007669"/>
    <property type="project" value="InterPro"/>
</dbReference>
<dbReference type="Proteomes" id="UP000074108">
    <property type="component" value="Unassembled WGS sequence"/>
</dbReference>
<dbReference type="Pfam" id="PF04542">
    <property type="entry name" value="Sigma70_r2"/>
    <property type="match status" value="1"/>
</dbReference>
<accession>A0A147K9M0</accession>
<dbReference type="InterPro" id="IPR013325">
    <property type="entry name" value="RNA_pol_sigma_r2"/>
</dbReference>
<evidence type="ECO:0000256" key="2">
    <source>
        <dbReference type="ARBA" id="ARBA00023082"/>
    </source>
</evidence>
<dbReference type="PANTHER" id="PTHR30385:SF7">
    <property type="entry name" value="RNA POLYMERASE SIGMA FACTOR FLIA"/>
    <property type="match status" value="1"/>
</dbReference>
<dbReference type="AlphaFoldDB" id="A0A147K9M0"/>
<keyword evidence="1" id="KW-0805">Transcription regulation</keyword>
<dbReference type="CDD" id="cd06171">
    <property type="entry name" value="Sigma70_r4"/>
    <property type="match status" value="1"/>
</dbReference>
<keyword evidence="8" id="KW-1185">Reference proteome</keyword>
<dbReference type="InterPro" id="IPR000943">
    <property type="entry name" value="RNA_pol_sigma70"/>
</dbReference>
<dbReference type="PANTHER" id="PTHR30385">
    <property type="entry name" value="SIGMA FACTOR F FLAGELLAR"/>
    <property type="match status" value="1"/>
</dbReference>
<keyword evidence="4" id="KW-0804">Transcription</keyword>
<dbReference type="PRINTS" id="PR00046">
    <property type="entry name" value="SIGMA70FCT"/>
</dbReference>
<dbReference type="NCBIfam" id="TIGR02479">
    <property type="entry name" value="FliA_WhiG"/>
    <property type="match status" value="1"/>
</dbReference>
<dbReference type="NCBIfam" id="NF005809">
    <property type="entry name" value="PRK07670.1"/>
    <property type="match status" value="1"/>
</dbReference>
<keyword evidence="2" id="KW-0731">Sigma factor</keyword>
<dbReference type="InterPro" id="IPR007627">
    <property type="entry name" value="RNA_pol_sigma70_r2"/>
</dbReference>
<dbReference type="PROSITE" id="PS00716">
    <property type="entry name" value="SIGMA70_2"/>
    <property type="match status" value="1"/>
</dbReference>
<dbReference type="PATRIC" id="fig|1150625.3.peg.1314"/>
<dbReference type="InterPro" id="IPR007630">
    <property type="entry name" value="RNA_pol_sigma70_r4"/>
</dbReference>
<comment type="caution">
    <text evidence="7">The sequence shown here is derived from an EMBL/GenBank/DDBJ whole genome shotgun (WGS) entry which is preliminary data.</text>
</comment>
<dbReference type="GO" id="GO:0003677">
    <property type="term" value="F:DNA binding"/>
    <property type="evidence" value="ECO:0007669"/>
    <property type="project" value="UniProtKB-KW"/>
</dbReference>
<reference evidence="7 8" key="1">
    <citation type="journal article" date="2016" name="Front. Microbiol.">
        <title>Microevolution Analysis of Bacillus coahuilensis Unveils Differences in Phosphorus Acquisition Strategies and Their Regulation.</title>
        <authorList>
            <person name="Gomez-Lunar Z."/>
            <person name="Hernandez-Gonzalez I."/>
            <person name="Rodriguez-Torres M.D."/>
            <person name="Souza V."/>
            <person name="Olmedo-Alvarez G."/>
        </authorList>
    </citation>
    <scope>NUCLEOTIDE SEQUENCE [LARGE SCALE GENOMIC DNA]</scope>
    <source>
        <strain evidence="8">p1.1.43</strain>
    </source>
</reference>
<gene>
    <name evidence="7" type="ORF">Q75_06285</name>
</gene>
<organism evidence="7 8">
    <name type="scientific">Bacillus coahuilensis p1.1.43</name>
    <dbReference type="NCBI Taxonomy" id="1150625"/>
    <lineage>
        <taxon>Bacteria</taxon>
        <taxon>Bacillati</taxon>
        <taxon>Bacillota</taxon>
        <taxon>Bacilli</taxon>
        <taxon>Bacillales</taxon>
        <taxon>Bacillaceae</taxon>
        <taxon>Bacillus</taxon>
    </lineage>
</organism>
<dbReference type="GO" id="GO:0003899">
    <property type="term" value="F:DNA-directed RNA polymerase activity"/>
    <property type="evidence" value="ECO:0007669"/>
    <property type="project" value="InterPro"/>
</dbReference>
<dbReference type="NCBIfam" id="TIGR02937">
    <property type="entry name" value="sigma70-ECF"/>
    <property type="match status" value="1"/>
</dbReference>
<dbReference type="OrthoDB" id="9799825at2"/>
<evidence type="ECO:0000259" key="6">
    <source>
        <dbReference type="PROSITE" id="PS00716"/>
    </source>
</evidence>
<evidence type="ECO:0000256" key="1">
    <source>
        <dbReference type="ARBA" id="ARBA00023015"/>
    </source>
</evidence>
<dbReference type="GO" id="GO:0016987">
    <property type="term" value="F:sigma factor activity"/>
    <property type="evidence" value="ECO:0007669"/>
    <property type="project" value="UniProtKB-KW"/>
</dbReference>
<dbReference type="RefSeq" id="WP_059350769.1">
    <property type="nucleotide sequence ID" value="NZ_LDYG01000024.1"/>
</dbReference>
<dbReference type="InterPro" id="IPR007624">
    <property type="entry name" value="RNA_pol_sigma70_r3"/>
</dbReference>
<dbReference type="EMBL" id="LDYG01000024">
    <property type="protein sequence ID" value="KUP07132.1"/>
    <property type="molecule type" value="Genomic_DNA"/>
</dbReference>
<keyword evidence="3" id="KW-0238">DNA-binding</keyword>
<dbReference type="SUPFAM" id="SSF88946">
    <property type="entry name" value="Sigma2 domain of RNA polymerase sigma factors"/>
    <property type="match status" value="1"/>
</dbReference>
<evidence type="ECO:0000313" key="8">
    <source>
        <dbReference type="Proteomes" id="UP000074108"/>
    </source>
</evidence>
<dbReference type="Gene3D" id="1.20.140.160">
    <property type="match status" value="1"/>
</dbReference>
<dbReference type="InterPro" id="IPR012845">
    <property type="entry name" value="RNA_pol_sigma_FliA_WhiG"/>
</dbReference>
<sequence>MHVSTTQDELVLWKSWIENRNEEAGDLLVKKYMHLVSFHVQRISSTLPKNVSKDDLKSLGMMGLLDALQKFDIERDLKFDTYASFRIRGSIIDGLRKEDWLPRNTRDKAKKIEKTISRLEQTLMRKIVPEDVAKELDMSADEVIQIMNEHFFANVLSMDEMTREEEKDSPKFQMQDEKSRSPEEELVKSEQIRDLEQHIRGLNEKEQLVLSLFYQEELTLTEIGEVLQLSTSRISQIHSKALFKLRKFISTQAANDG</sequence>
<dbReference type="InterPro" id="IPR014284">
    <property type="entry name" value="RNA_pol_sigma-70_dom"/>
</dbReference>
<feature type="region of interest" description="Disordered" evidence="5">
    <location>
        <begin position="163"/>
        <end position="189"/>
    </location>
</feature>
<proteinExistence type="predicted"/>
<dbReference type="Pfam" id="PF04545">
    <property type="entry name" value="Sigma70_r4"/>
    <property type="match status" value="1"/>
</dbReference>